<feature type="transmembrane region" description="Helical" evidence="9">
    <location>
        <begin position="129"/>
        <end position="149"/>
    </location>
</feature>
<dbReference type="PROSITE" id="PS50262">
    <property type="entry name" value="G_PROTEIN_RECEP_F1_2"/>
    <property type="match status" value="1"/>
</dbReference>
<reference evidence="11 12" key="1">
    <citation type="journal article" date="2024" name="BMC Genomics">
        <title>Genome assembly of redclaw crayfish (Cherax quadricarinatus) provides insights into its immune adaptation and hypoxia tolerance.</title>
        <authorList>
            <person name="Liu Z."/>
            <person name="Zheng J."/>
            <person name="Li H."/>
            <person name="Fang K."/>
            <person name="Wang S."/>
            <person name="He J."/>
            <person name="Zhou D."/>
            <person name="Weng S."/>
            <person name="Chi M."/>
            <person name="Gu Z."/>
            <person name="He J."/>
            <person name="Li F."/>
            <person name="Wang M."/>
        </authorList>
    </citation>
    <scope>NUCLEOTIDE SEQUENCE [LARGE SCALE GENOMIC DNA]</scope>
    <source>
        <strain evidence="11">ZL_2023a</strain>
    </source>
</reference>
<dbReference type="Proteomes" id="UP001445076">
    <property type="component" value="Unassembled WGS sequence"/>
</dbReference>
<keyword evidence="6 9" id="KW-0472">Membrane</keyword>
<evidence type="ECO:0000256" key="9">
    <source>
        <dbReference type="SAM" id="Phobius"/>
    </source>
</evidence>
<feature type="transmembrane region" description="Helical" evidence="9">
    <location>
        <begin position="270"/>
        <end position="293"/>
    </location>
</feature>
<evidence type="ECO:0000256" key="4">
    <source>
        <dbReference type="ARBA" id="ARBA00022989"/>
    </source>
</evidence>
<feature type="transmembrane region" description="Helical" evidence="9">
    <location>
        <begin position="210"/>
        <end position="228"/>
    </location>
</feature>
<dbReference type="InterPro" id="IPR017452">
    <property type="entry name" value="GPCR_Rhodpsn_7TM"/>
</dbReference>
<evidence type="ECO:0000256" key="6">
    <source>
        <dbReference type="ARBA" id="ARBA00023136"/>
    </source>
</evidence>
<feature type="transmembrane region" description="Helical" evidence="9">
    <location>
        <begin position="366"/>
        <end position="385"/>
    </location>
</feature>
<keyword evidence="3 9" id="KW-0812">Transmembrane</keyword>
<evidence type="ECO:0000313" key="11">
    <source>
        <dbReference type="EMBL" id="KAK8733478.1"/>
    </source>
</evidence>
<comment type="caution">
    <text evidence="11">The sequence shown here is derived from an EMBL/GenBank/DDBJ whole genome shotgun (WGS) entry which is preliminary data.</text>
</comment>
<dbReference type="InterPro" id="IPR000276">
    <property type="entry name" value="GPCR_Rhodpsn"/>
</dbReference>
<dbReference type="Gene3D" id="1.20.1070.10">
    <property type="entry name" value="Rhodopsin 7-helix transmembrane proteins"/>
    <property type="match status" value="1"/>
</dbReference>
<proteinExistence type="inferred from homology"/>
<feature type="transmembrane region" description="Helical" evidence="9">
    <location>
        <begin position="169"/>
        <end position="198"/>
    </location>
</feature>
<keyword evidence="5" id="KW-0297">G-protein coupled receptor</keyword>
<evidence type="ECO:0000256" key="7">
    <source>
        <dbReference type="ARBA" id="ARBA00023170"/>
    </source>
</evidence>
<dbReference type="EMBL" id="JARKIK010000053">
    <property type="protein sequence ID" value="KAK8733478.1"/>
    <property type="molecule type" value="Genomic_DNA"/>
</dbReference>
<sequence length="591" mass="66936">MIVAYLGAREHNTMALWSMEATGATNGTTIPITEVWGTTATTLQDFAKSEDNMTQLTHDSEEFPLNSAILNLSVYHYPYRKEIWIPISWRESLKIAAYVLVFLVSLVGNLLVILVVYYNTHMRTTTNRYLVNLAVADLLVTLVCMWVHIVRHLSHPHYVLPTLFCKLDGFVQATSLLASVLTLTMISVGRFVAVMFPLQARTSPSRAQQVIIAVWITSLLLACPTLFYRKAYSVKWLDYTTWHCDEIWPTEMEYDPSTGHNIVTFDTKKLFYTVLIIAFYFLPVGIMFINYSLVVWRLWMKQQPGEQSLPARNTATRARKKVVKMVSVVLLVFVICWTPLQCSMLYTTFVNKEGYLPEWFKDLEFSAYFIAYSNSALNPIIYCGFNANFRQGLMSLLTCRHATTSRAYRRNNWRGMTGTRETTVGSSGPEPAVLLEFSSFRNNRMVHKCSMTSHSGRGVMTGSSRDLRHNTFNELISDNTCKNWIEGESQPRSQVCSSITAPTIYNNDGVFHHSDATMLVGTRGRQNGGHLGGLTHICSCSRNSVRGNKACGCCHKNATNNTNSPAHHDNEMFDLNELQENISNSTQEEIL</sequence>
<evidence type="ECO:0000256" key="5">
    <source>
        <dbReference type="ARBA" id="ARBA00023040"/>
    </source>
</evidence>
<dbReference type="SUPFAM" id="SSF81321">
    <property type="entry name" value="Family A G protein-coupled receptor-like"/>
    <property type="match status" value="1"/>
</dbReference>
<dbReference type="AlphaFoldDB" id="A0AAW0X1X7"/>
<organism evidence="11 12">
    <name type="scientific">Cherax quadricarinatus</name>
    <name type="common">Australian red claw crayfish</name>
    <dbReference type="NCBI Taxonomy" id="27406"/>
    <lineage>
        <taxon>Eukaryota</taxon>
        <taxon>Metazoa</taxon>
        <taxon>Ecdysozoa</taxon>
        <taxon>Arthropoda</taxon>
        <taxon>Crustacea</taxon>
        <taxon>Multicrustacea</taxon>
        <taxon>Malacostraca</taxon>
        <taxon>Eumalacostraca</taxon>
        <taxon>Eucarida</taxon>
        <taxon>Decapoda</taxon>
        <taxon>Pleocyemata</taxon>
        <taxon>Astacidea</taxon>
        <taxon>Parastacoidea</taxon>
        <taxon>Parastacidae</taxon>
        <taxon>Cherax</taxon>
    </lineage>
</organism>
<evidence type="ECO:0000256" key="2">
    <source>
        <dbReference type="ARBA" id="ARBA00010663"/>
    </source>
</evidence>
<feature type="domain" description="G-protein coupled receptors family 1 profile" evidence="10">
    <location>
        <begin position="108"/>
        <end position="382"/>
    </location>
</feature>
<comment type="similarity">
    <text evidence="2">Belongs to the G-protein coupled receptor 1 family.</text>
</comment>
<dbReference type="PANTHER" id="PTHR45695:SF9">
    <property type="entry name" value="LEUCOKININ RECEPTOR"/>
    <property type="match status" value="1"/>
</dbReference>
<accession>A0AAW0X1X7</accession>
<evidence type="ECO:0000256" key="3">
    <source>
        <dbReference type="ARBA" id="ARBA00022692"/>
    </source>
</evidence>
<dbReference type="PANTHER" id="PTHR45695">
    <property type="entry name" value="LEUCOKININ RECEPTOR-RELATED"/>
    <property type="match status" value="1"/>
</dbReference>
<evidence type="ECO:0000256" key="1">
    <source>
        <dbReference type="ARBA" id="ARBA00004141"/>
    </source>
</evidence>
<protein>
    <recommendedName>
        <fullName evidence="10">G-protein coupled receptors family 1 profile domain-containing protein</fullName>
    </recommendedName>
</protein>
<dbReference type="Pfam" id="PF00001">
    <property type="entry name" value="7tm_1"/>
    <property type="match status" value="1"/>
</dbReference>
<dbReference type="GO" id="GO:0004930">
    <property type="term" value="F:G protein-coupled receptor activity"/>
    <property type="evidence" value="ECO:0007669"/>
    <property type="project" value="UniProtKB-KW"/>
</dbReference>
<evidence type="ECO:0000256" key="8">
    <source>
        <dbReference type="ARBA" id="ARBA00023224"/>
    </source>
</evidence>
<feature type="transmembrane region" description="Helical" evidence="9">
    <location>
        <begin position="95"/>
        <end position="117"/>
    </location>
</feature>
<dbReference type="FunFam" id="1.20.1070.10:FF:000291">
    <property type="entry name" value="Predicted protein"/>
    <property type="match status" value="1"/>
</dbReference>
<feature type="transmembrane region" description="Helical" evidence="9">
    <location>
        <begin position="322"/>
        <end position="346"/>
    </location>
</feature>
<keyword evidence="4 9" id="KW-1133">Transmembrane helix</keyword>
<dbReference type="GO" id="GO:0005886">
    <property type="term" value="C:plasma membrane"/>
    <property type="evidence" value="ECO:0007669"/>
    <property type="project" value="TreeGrafter"/>
</dbReference>
<comment type="subcellular location">
    <subcellularLocation>
        <location evidence="1">Membrane</location>
        <topology evidence="1">Multi-pass membrane protein</topology>
    </subcellularLocation>
</comment>
<dbReference type="PRINTS" id="PR00237">
    <property type="entry name" value="GPCRRHODOPSN"/>
</dbReference>
<evidence type="ECO:0000259" key="10">
    <source>
        <dbReference type="PROSITE" id="PS50262"/>
    </source>
</evidence>
<keyword evidence="8" id="KW-0807">Transducer</keyword>
<evidence type="ECO:0000313" key="12">
    <source>
        <dbReference type="Proteomes" id="UP001445076"/>
    </source>
</evidence>
<keyword evidence="12" id="KW-1185">Reference proteome</keyword>
<name>A0AAW0X1X7_CHEQU</name>
<keyword evidence="7" id="KW-0675">Receptor</keyword>
<dbReference type="SMART" id="SM01381">
    <property type="entry name" value="7TM_GPCR_Srsx"/>
    <property type="match status" value="1"/>
</dbReference>
<gene>
    <name evidence="11" type="ORF">OTU49_006317</name>
</gene>